<protein>
    <submittedName>
        <fullName evidence="2">Uncharacterized protein</fullName>
    </submittedName>
</protein>
<evidence type="ECO:0000256" key="1">
    <source>
        <dbReference type="SAM" id="Phobius"/>
    </source>
</evidence>
<keyword evidence="1" id="KW-1133">Transmembrane helix</keyword>
<accession>A0A1J5PTF8</accession>
<dbReference type="EMBL" id="MLJW01005237">
    <property type="protein sequence ID" value="OIQ68555.1"/>
    <property type="molecule type" value="Genomic_DNA"/>
</dbReference>
<name>A0A1J5PTF8_9ZZZZ</name>
<comment type="caution">
    <text evidence="2">The sequence shown here is derived from an EMBL/GenBank/DDBJ whole genome shotgun (WGS) entry which is preliminary data.</text>
</comment>
<gene>
    <name evidence="2" type="ORF">GALL_498510</name>
</gene>
<evidence type="ECO:0000313" key="2">
    <source>
        <dbReference type="EMBL" id="OIQ68555.1"/>
    </source>
</evidence>
<keyword evidence="1" id="KW-0812">Transmembrane</keyword>
<organism evidence="2">
    <name type="scientific">mine drainage metagenome</name>
    <dbReference type="NCBI Taxonomy" id="410659"/>
    <lineage>
        <taxon>unclassified sequences</taxon>
        <taxon>metagenomes</taxon>
        <taxon>ecological metagenomes</taxon>
    </lineage>
</organism>
<feature type="transmembrane region" description="Helical" evidence="1">
    <location>
        <begin position="31"/>
        <end position="55"/>
    </location>
</feature>
<keyword evidence="1" id="KW-0472">Membrane</keyword>
<dbReference type="AlphaFoldDB" id="A0A1J5PTF8"/>
<reference evidence="2" key="1">
    <citation type="submission" date="2016-10" db="EMBL/GenBank/DDBJ databases">
        <title>Sequence of Gallionella enrichment culture.</title>
        <authorList>
            <person name="Poehlein A."/>
            <person name="Muehling M."/>
            <person name="Daniel R."/>
        </authorList>
    </citation>
    <scope>NUCLEOTIDE SEQUENCE</scope>
</reference>
<sequence length="58" mass="6253">MTQDPDFETDPEGPETALEQRVQMARPNRNIAVLLIGAVLTMLAAAFGVAFLVVYGGF</sequence>
<proteinExistence type="predicted"/>